<dbReference type="Gene3D" id="1.20.58.1610">
    <property type="entry name" value="NADH:ubiquinone/plastoquinone oxidoreductase, chain 3"/>
    <property type="match status" value="1"/>
</dbReference>
<dbReference type="InterPro" id="IPR038430">
    <property type="entry name" value="NDAH_ubi_oxred_su3_sf"/>
</dbReference>
<evidence type="ECO:0000256" key="9">
    <source>
        <dbReference type="RuleBase" id="RU003640"/>
    </source>
</evidence>
<keyword evidence="9" id="KW-0520">NAD</keyword>
<keyword evidence="6 9" id="KW-1133">Transmembrane helix</keyword>
<comment type="subcellular location">
    <subcellularLocation>
        <location evidence="1">Membrane</location>
    </subcellularLocation>
    <subcellularLocation>
        <location evidence="9">Mitochondrion membrane</location>
        <topology evidence="9">Multi-pass membrane protein</topology>
    </subcellularLocation>
</comment>
<keyword evidence="4 9" id="KW-0813">Transport</keyword>
<keyword evidence="9" id="KW-0679">Respiratory chain</keyword>
<evidence type="ECO:0000313" key="10">
    <source>
        <dbReference type="EMBL" id="AIG20062.1"/>
    </source>
</evidence>
<sequence>MLMTIMYIMISLTLVSLINLIYFMIKIKSVNCRQKFSTFESGMDLMASLRLPFSLHFYFVSIVFLIFDVELMLILPFVFCFKLFNMVNMFLMIYMLILFMMLGFFYEWWTGLLDWML</sequence>
<dbReference type="GO" id="GO:0031966">
    <property type="term" value="C:mitochondrial membrane"/>
    <property type="evidence" value="ECO:0007669"/>
    <property type="project" value="UniProtKB-SubCell"/>
</dbReference>
<keyword evidence="5 9" id="KW-0812">Transmembrane</keyword>
<dbReference type="Pfam" id="PF00507">
    <property type="entry name" value="Oxidored_q4"/>
    <property type="match status" value="1"/>
</dbReference>
<keyword evidence="9 10" id="KW-0496">Mitochondrion</keyword>
<comment type="similarity">
    <text evidence="2 9">Belongs to the complex I subunit 3 family.</text>
</comment>
<evidence type="ECO:0000256" key="4">
    <source>
        <dbReference type="ARBA" id="ARBA00022448"/>
    </source>
</evidence>
<feature type="transmembrane region" description="Helical" evidence="9">
    <location>
        <begin position="6"/>
        <end position="25"/>
    </location>
</feature>
<dbReference type="GO" id="GO:0030964">
    <property type="term" value="C:NADH dehydrogenase complex"/>
    <property type="evidence" value="ECO:0007669"/>
    <property type="project" value="TreeGrafter"/>
</dbReference>
<dbReference type="AlphaFoldDB" id="A0A0U1WNI5"/>
<dbReference type="EMBL" id="KJ778614">
    <property type="protein sequence ID" value="AIG20062.1"/>
    <property type="molecule type" value="Genomic_DNA"/>
</dbReference>
<evidence type="ECO:0000256" key="8">
    <source>
        <dbReference type="ARBA" id="ARBA00049551"/>
    </source>
</evidence>
<proteinExistence type="inferred from homology"/>
<dbReference type="InterPro" id="IPR000440">
    <property type="entry name" value="NADH_UbQ/plastoQ_OxRdtase_su3"/>
</dbReference>
<keyword evidence="9" id="KW-1278">Translocase</keyword>
<feature type="transmembrane region" description="Helical" evidence="9">
    <location>
        <begin position="55"/>
        <end position="79"/>
    </location>
</feature>
<keyword evidence="9" id="KW-0830">Ubiquinone</keyword>
<evidence type="ECO:0000256" key="2">
    <source>
        <dbReference type="ARBA" id="ARBA00008472"/>
    </source>
</evidence>
<gene>
    <name evidence="10" type="primary">ND3</name>
</gene>
<dbReference type="GO" id="GO:0008137">
    <property type="term" value="F:NADH dehydrogenase (ubiquinone) activity"/>
    <property type="evidence" value="ECO:0007669"/>
    <property type="project" value="UniProtKB-UniRule"/>
</dbReference>
<evidence type="ECO:0000256" key="1">
    <source>
        <dbReference type="ARBA" id="ARBA00004370"/>
    </source>
</evidence>
<keyword evidence="7 9" id="KW-0472">Membrane</keyword>
<name>A0A0U1WNI5_9HEMI</name>
<feature type="transmembrane region" description="Helical" evidence="9">
    <location>
        <begin position="91"/>
        <end position="109"/>
    </location>
</feature>
<reference evidence="10" key="1">
    <citation type="journal article" date="2014" name="Mitochondrial DNA">
        <title>Complete mitochondrial DNA genome of Bemisia tabaci cryptic pest species complex Asia II-5 (Hemiptera: Aleyrodidae).</title>
        <authorList>
            <person name="Tay W.T."/>
            <person name="Elfekih S."/>
            <person name="Court L."/>
            <person name="Gordon K.H."/>
            <person name="De Barro P.J."/>
        </authorList>
    </citation>
    <scope>NUCLEOTIDE SEQUENCE</scope>
</reference>
<protein>
    <recommendedName>
        <fullName evidence="3 9">NADH-ubiquinone oxidoreductase chain 3</fullName>
        <ecNumber evidence="9">7.1.1.2</ecNumber>
    </recommendedName>
</protein>
<dbReference type="PANTHER" id="PTHR11058">
    <property type="entry name" value="NADH-UBIQUINONE OXIDOREDUCTASE CHAIN 3"/>
    <property type="match status" value="1"/>
</dbReference>
<organism evidence="10">
    <name type="scientific">Bemisia tabaci complex sp. Asia I</name>
    <dbReference type="NCBI Taxonomy" id="1518964"/>
    <lineage>
        <taxon>Eukaryota</taxon>
        <taxon>Metazoa</taxon>
        <taxon>Ecdysozoa</taxon>
        <taxon>Arthropoda</taxon>
        <taxon>Hexapoda</taxon>
        <taxon>Insecta</taxon>
        <taxon>Pterygota</taxon>
        <taxon>Neoptera</taxon>
        <taxon>Paraneoptera</taxon>
        <taxon>Hemiptera</taxon>
        <taxon>Sternorrhyncha</taxon>
        <taxon>Aleyrodoidea</taxon>
        <taxon>Aleyrodidae</taxon>
        <taxon>Aleyrodinae</taxon>
        <taxon>Bemisia</taxon>
    </lineage>
</organism>
<comment type="catalytic activity">
    <reaction evidence="8 9">
        <text>a ubiquinone + NADH + 5 H(+)(in) = a ubiquinol + NAD(+) + 4 H(+)(out)</text>
        <dbReference type="Rhea" id="RHEA:29091"/>
        <dbReference type="Rhea" id="RHEA-COMP:9565"/>
        <dbReference type="Rhea" id="RHEA-COMP:9566"/>
        <dbReference type="ChEBI" id="CHEBI:15378"/>
        <dbReference type="ChEBI" id="CHEBI:16389"/>
        <dbReference type="ChEBI" id="CHEBI:17976"/>
        <dbReference type="ChEBI" id="CHEBI:57540"/>
        <dbReference type="ChEBI" id="CHEBI:57945"/>
        <dbReference type="EC" id="7.1.1.2"/>
    </reaction>
</comment>
<evidence type="ECO:0000256" key="3">
    <source>
        <dbReference type="ARBA" id="ARBA00021007"/>
    </source>
</evidence>
<dbReference type="PANTHER" id="PTHR11058:SF9">
    <property type="entry name" value="NADH-UBIQUINONE OXIDOREDUCTASE CHAIN 3"/>
    <property type="match status" value="1"/>
</dbReference>
<accession>A0A0U1WNI5</accession>
<geneLocation type="mitochondrion" evidence="10"/>
<keyword evidence="9" id="KW-0249">Electron transport</keyword>
<evidence type="ECO:0000256" key="6">
    <source>
        <dbReference type="ARBA" id="ARBA00022989"/>
    </source>
</evidence>
<comment type="function">
    <text evidence="9">Core subunit of the mitochondrial membrane respiratory chain NADH dehydrogenase (Complex I) which catalyzes electron transfer from NADH through the respiratory chain, using ubiquinone as an electron acceptor. Essential for the catalytic activity of complex I.</text>
</comment>
<evidence type="ECO:0000256" key="7">
    <source>
        <dbReference type="ARBA" id="ARBA00023136"/>
    </source>
</evidence>
<dbReference type="EC" id="7.1.1.2" evidence="9"/>
<evidence type="ECO:0000256" key="5">
    <source>
        <dbReference type="ARBA" id="ARBA00022692"/>
    </source>
</evidence>